<dbReference type="EMBL" id="AP026708">
    <property type="protein sequence ID" value="BDQ34409.1"/>
    <property type="molecule type" value="Genomic_DNA"/>
</dbReference>
<dbReference type="Gene3D" id="2.40.10.220">
    <property type="entry name" value="predicted glycosyltransferase like domains"/>
    <property type="match status" value="1"/>
</dbReference>
<dbReference type="InterPro" id="IPR009875">
    <property type="entry name" value="PilZ_domain"/>
</dbReference>
<evidence type="ECO:0000313" key="3">
    <source>
        <dbReference type="Proteomes" id="UP001061361"/>
    </source>
</evidence>
<keyword evidence="3" id="KW-1185">Reference proteome</keyword>
<name>A0ABM8ASJ3_9BACT</name>
<dbReference type="SUPFAM" id="SSF141371">
    <property type="entry name" value="PilZ domain-like"/>
    <property type="match status" value="1"/>
</dbReference>
<gene>
    <name evidence="2" type="ORF">JCM14722_19510</name>
</gene>
<accession>A0ABM8ASJ3</accession>
<evidence type="ECO:0000313" key="2">
    <source>
        <dbReference type="EMBL" id="BDQ34409.1"/>
    </source>
</evidence>
<proteinExistence type="predicted"/>
<dbReference type="Pfam" id="PF07238">
    <property type="entry name" value="PilZ"/>
    <property type="match status" value="1"/>
</dbReference>
<evidence type="ECO:0000259" key="1">
    <source>
        <dbReference type="Pfam" id="PF07238"/>
    </source>
</evidence>
<dbReference type="Proteomes" id="UP001061361">
    <property type="component" value="Chromosome"/>
</dbReference>
<feature type="domain" description="PilZ" evidence="1">
    <location>
        <begin position="12"/>
        <end position="105"/>
    </location>
</feature>
<protein>
    <recommendedName>
        <fullName evidence="1">PilZ domain-containing protein</fullName>
    </recommendedName>
</protein>
<reference evidence="2" key="1">
    <citation type="submission" date="2022-08" db="EMBL/GenBank/DDBJ databases">
        <title>Genome Sequence of the sulphate-reducing bacterium, Pseudodesulfovibrio portus JCM14722.</title>
        <authorList>
            <person name="Kondo R."/>
            <person name="Kataoka T."/>
        </authorList>
    </citation>
    <scope>NUCLEOTIDE SEQUENCE</scope>
    <source>
        <strain evidence="2">JCM 14722</strain>
    </source>
</reference>
<organism evidence="2 3">
    <name type="scientific">Pseudodesulfovibrio portus</name>
    <dbReference type="NCBI Taxonomy" id="231439"/>
    <lineage>
        <taxon>Bacteria</taxon>
        <taxon>Pseudomonadati</taxon>
        <taxon>Thermodesulfobacteriota</taxon>
        <taxon>Desulfovibrionia</taxon>
        <taxon>Desulfovibrionales</taxon>
        <taxon>Desulfovibrionaceae</taxon>
    </lineage>
</organism>
<sequence length="126" mass="13989">MLAMEENAMSDEKRRSTRIDAGFEAYVTIGDVVIPVSTRNLSLKGALLKGCEDCKSGTLCELHLPLSPGIRIVVEGEIIRRGGGYAAMAFKEMDELSFTFLHRLVTLNADDPDEVDEELLHVFEKM</sequence>